<dbReference type="Pfam" id="PF00675">
    <property type="entry name" value="Peptidase_M16"/>
    <property type="match status" value="1"/>
</dbReference>
<dbReference type="RefSeq" id="WP_092982221.1">
    <property type="nucleotide sequence ID" value="NZ_FOYQ01000002.1"/>
</dbReference>
<evidence type="ECO:0000259" key="2">
    <source>
        <dbReference type="Pfam" id="PF00675"/>
    </source>
</evidence>
<name>A0A1I6GU66_9FLAO</name>
<evidence type="ECO:0000313" key="5">
    <source>
        <dbReference type="Proteomes" id="UP000199534"/>
    </source>
</evidence>
<proteinExistence type="predicted"/>
<dbReference type="Proteomes" id="UP000199534">
    <property type="component" value="Unassembled WGS sequence"/>
</dbReference>
<accession>A0A1I6GU66</accession>
<evidence type="ECO:0000313" key="4">
    <source>
        <dbReference type="EMBL" id="SFR45784.1"/>
    </source>
</evidence>
<dbReference type="InterPro" id="IPR011249">
    <property type="entry name" value="Metalloenz_LuxS/M16"/>
</dbReference>
<dbReference type="AlphaFoldDB" id="A0A1I6GU66"/>
<organism evidence="4 5">
    <name type="scientific">Robiginitalea myxolifaciens</name>
    <dbReference type="NCBI Taxonomy" id="400055"/>
    <lineage>
        <taxon>Bacteria</taxon>
        <taxon>Pseudomonadati</taxon>
        <taxon>Bacteroidota</taxon>
        <taxon>Flavobacteriia</taxon>
        <taxon>Flavobacteriales</taxon>
        <taxon>Flavobacteriaceae</taxon>
        <taxon>Robiginitalea</taxon>
    </lineage>
</organism>
<keyword evidence="1" id="KW-0732">Signal</keyword>
<dbReference type="SUPFAM" id="SSF63411">
    <property type="entry name" value="LuxS/MPP-like metallohydrolase"/>
    <property type="match status" value="2"/>
</dbReference>
<dbReference type="Pfam" id="PF05193">
    <property type="entry name" value="Peptidase_M16_C"/>
    <property type="match status" value="1"/>
</dbReference>
<feature type="chain" id="PRO_5011688160" evidence="1">
    <location>
        <begin position="23"/>
        <end position="462"/>
    </location>
</feature>
<feature type="domain" description="Peptidase M16 C-terminal" evidence="3">
    <location>
        <begin position="204"/>
        <end position="376"/>
    </location>
</feature>
<feature type="domain" description="Peptidase M16 N-terminal" evidence="2">
    <location>
        <begin position="60"/>
        <end position="192"/>
    </location>
</feature>
<dbReference type="PANTHER" id="PTHR11851:SF224">
    <property type="entry name" value="PROCESSING PROTEASE"/>
    <property type="match status" value="1"/>
</dbReference>
<keyword evidence="5" id="KW-1185">Reference proteome</keyword>
<dbReference type="EMBL" id="FOYQ01000002">
    <property type="protein sequence ID" value="SFR45784.1"/>
    <property type="molecule type" value="Genomic_DNA"/>
</dbReference>
<dbReference type="Gene3D" id="3.30.830.10">
    <property type="entry name" value="Metalloenzyme, LuxS/M16 peptidase-like"/>
    <property type="match status" value="2"/>
</dbReference>
<dbReference type="STRING" id="400055.SAMN04490243_1737"/>
<dbReference type="InterPro" id="IPR007863">
    <property type="entry name" value="Peptidase_M16_C"/>
</dbReference>
<sequence length="462" mass="50850">MKKILFTFVAALLSLGSLSAQEKEMPPQGGTPKNFNLPEKEVITFDNGLELVMIPYGSIPKASIQFSIKTGNINESAEQVWICDLMADLMEEGSTTMSSQEVANAMAGMGGNLNIGVGVHTSSLSTSVLYEFAPDAIKLMADVLRNPAFPEAELDRLKSDMKRSLAVQLSRPRAQAQRDFLAAIYPDHPYGRVYPEDDMIDSYSVADIKAFYEAQFGAKRTTVYVAGNFDADAVKEAVEMALGDWREGAEANYPIAQVASSPQVKIIDRPGAPQSTIFYGLPVPDPSDPDYLALDVTNSILGGSFASRITSNIREDKGYTYSPTSIMASNYKTGLWYERADVTTEHTGASLDEIKKEITRLQEEPPSAEELEGIINYESGIFVLQNSSPNGIIGQLIFLDTHELDESFLTNKVANMHAVSPEQVSELTRKYIRPQDMFLIVVGDKEKIEDQIEQTLDVPIKQ</sequence>
<gene>
    <name evidence="4" type="ORF">SAMN04490243_1737</name>
</gene>
<reference evidence="4 5" key="1">
    <citation type="submission" date="2016-10" db="EMBL/GenBank/DDBJ databases">
        <authorList>
            <person name="de Groot N.N."/>
        </authorList>
    </citation>
    <scope>NUCLEOTIDE SEQUENCE [LARGE SCALE GENOMIC DNA]</scope>
    <source>
        <strain evidence="4 5">DSM 21019</strain>
    </source>
</reference>
<evidence type="ECO:0000259" key="3">
    <source>
        <dbReference type="Pfam" id="PF05193"/>
    </source>
</evidence>
<evidence type="ECO:0000256" key="1">
    <source>
        <dbReference type="SAM" id="SignalP"/>
    </source>
</evidence>
<dbReference type="InterPro" id="IPR011765">
    <property type="entry name" value="Pept_M16_N"/>
</dbReference>
<dbReference type="GO" id="GO:0046872">
    <property type="term" value="F:metal ion binding"/>
    <property type="evidence" value="ECO:0007669"/>
    <property type="project" value="InterPro"/>
</dbReference>
<dbReference type="InterPro" id="IPR050361">
    <property type="entry name" value="MPP/UQCRC_Complex"/>
</dbReference>
<feature type="signal peptide" evidence="1">
    <location>
        <begin position="1"/>
        <end position="22"/>
    </location>
</feature>
<protein>
    <submittedName>
        <fullName evidence="4">Predicted Zn-dependent peptidase</fullName>
    </submittedName>
</protein>
<dbReference type="OrthoDB" id="9811314at2"/>
<dbReference type="PANTHER" id="PTHR11851">
    <property type="entry name" value="METALLOPROTEASE"/>
    <property type="match status" value="1"/>
</dbReference>